<sequence length="189" mass="21178">MQVKAAQREKYKAVRKSIAHRSLADLQITDRLFSSAVYRDAASVFCYVSAGTEVDTKDVLLDALTSGKKVAVPYCTEQPGVMEFYFITSLSELVPGKYGILAPDVRVCVPAVSDARTLLVVPGLAFDRCGYRLGYGQGYYDRYLKKFHGISIGLCYNKCIADHLAHDIYDQRVDYLACQDFIRKAELHK</sequence>
<evidence type="ECO:0000256" key="3">
    <source>
        <dbReference type="ARBA" id="ARBA00022840"/>
    </source>
</evidence>
<keyword evidence="2 4" id="KW-0547">Nucleotide-binding</keyword>
<dbReference type="InterPro" id="IPR024185">
    <property type="entry name" value="FTHF_cligase-like_sf"/>
</dbReference>
<dbReference type="NCBIfam" id="TIGR02727">
    <property type="entry name" value="MTHFS_bact"/>
    <property type="match status" value="1"/>
</dbReference>
<feature type="binding site" evidence="4">
    <location>
        <begin position="4"/>
        <end position="8"/>
    </location>
    <ligand>
        <name>ATP</name>
        <dbReference type="ChEBI" id="CHEBI:30616"/>
    </ligand>
</feature>
<evidence type="ECO:0000313" key="6">
    <source>
        <dbReference type="EMBL" id="HIU69138.1"/>
    </source>
</evidence>
<dbReference type="GO" id="GO:0035999">
    <property type="term" value="P:tetrahydrofolate interconversion"/>
    <property type="evidence" value="ECO:0007669"/>
    <property type="project" value="TreeGrafter"/>
</dbReference>
<dbReference type="GO" id="GO:0046872">
    <property type="term" value="F:metal ion binding"/>
    <property type="evidence" value="ECO:0007669"/>
    <property type="project" value="UniProtKB-KW"/>
</dbReference>
<dbReference type="GO" id="GO:0005524">
    <property type="term" value="F:ATP binding"/>
    <property type="evidence" value="ECO:0007669"/>
    <property type="project" value="UniProtKB-KW"/>
</dbReference>
<dbReference type="GO" id="GO:0030272">
    <property type="term" value="F:5-formyltetrahydrofolate cyclo-ligase activity"/>
    <property type="evidence" value="ECO:0007669"/>
    <property type="project" value="UniProtKB-EC"/>
</dbReference>
<dbReference type="PANTHER" id="PTHR23407">
    <property type="entry name" value="ATPASE INHIBITOR/5-FORMYLTETRAHYDROFOLATE CYCLO-LIGASE"/>
    <property type="match status" value="1"/>
</dbReference>
<evidence type="ECO:0000256" key="1">
    <source>
        <dbReference type="ARBA" id="ARBA00010638"/>
    </source>
</evidence>
<dbReference type="Gene3D" id="3.40.50.10420">
    <property type="entry name" value="NagB/RpiA/CoA transferase-like"/>
    <property type="match status" value="1"/>
</dbReference>
<proteinExistence type="inferred from homology"/>
<evidence type="ECO:0000313" key="7">
    <source>
        <dbReference type="Proteomes" id="UP000824125"/>
    </source>
</evidence>
<dbReference type="Pfam" id="PF01812">
    <property type="entry name" value="5-FTHF_cyc-lig"/>
    <property type="match status" value="1"/>
</dbReference>
<evidence type="ECO:0000256" key="5">
    <source>
        <dbReference type="RuleBase" id="RU361279"/>
    </source>
</evidence>
<feature type="binding site" evidence="4">
    <location>
        <position position="48"/>
    </location>
    <ligand>
        <name>substrate</name>
    </ligand>
</feature>
<comment type="catalytic activity">
    <reaction evidence="5">
        <text>(6S)-5-formyl-5,6,7,8-tetrahydrofolate + ATP = (6R)-5,10-methenyltetrahydrofolate + ADP + phosphate</text>
        <dbReference type="Rhea" id="RHEA:10488"/>
        <dbReference type="ChEBI" id="CHEBI:30616"/>
        <dbReference type="ChEBI" id="CHEBI:43474"/>
        <dbReference type="ChEBI" id="CHEBI:57455"/>
        <dbReference type="ChEBI" id="CHEBI:57457"/>
        <dbReference type="ChEBI" id="CHEBI:456216"/>
        <dbReference type="EC" id="6.3.3.2"/>
    </reaction>
</comment>
<keyword evidence="6" id="KW-0436">Ligase</keyword>
<comment type="caution">
    <text evidence="6">The sequence shown here is derived from an EMBL/GenBank/DDBJ whole genome shotgun (WGS) entry which is preliminary data.</text>
</comment>
<reference evidence="6" key="1">
    <citation type="submission" date="2020-10" db="EMBL/GenBank/DDBJ databases">
        <authorList>
            <person name="Gilroy R."/>
        </authorList>
    </citation>
    <scope>NUCLEOTIDE SEQUENCE</scope>
    <source>
        <strain evidence="6">CHK176-6737</strain>
    </source>
</reference>
<dbReference type="InterPro" id="IPR002698">
    <property type="entry name" value="FTHF_cligase"/>
</dbReference>
<dbReference type="AlphaFoldDB" id="A0A9D1SNQ3"/>
<protein>
    <recommendedName>
        <fullName evidence="5">5-formyltetrahydrofolate cyclo-ligase</fullName>
        <ecNumber evidence="5">6.3.3.2</ecNumber>
    </recommendedName>
</protein>
<comment type="cofactor">
    <cofactor evidence="5">
        <name>Mg(2+)</name>
        <dbReference type="ChEBI" id="CHEBI:18420"/>
    </cofactor>
</comment>
<comment type="similarity">
    <text evidence="1 5">Belongs to the 5-formyltetrahydrofolate cyclo-ligase family.</text>
</comment>
<dbReference type="EMBL" id="DVNM01000021">
    <property type="protein sequence ID" value="HIU69138.1"/>
    <property type="molecule type" value="Genomic_DNA"/>
</dbReference>
<keyword evidence="5" id="KW-0479">Metal-binding</keyword>
<feature type="binding site" evidence="4">
    <location>
        <position position="53"/>
    </location>
    <ligand>
        <name>substrate</name>
    </ligand>
</feature>
<evidence type="ECO:0000256" key="2">
    <source>
        <dbReference type="ARBA" id="ARBA00022741"/>
    </source>
</evidence>
<name>A0A9D1SNQ3_9FIRM</name>
<feature type="binding site" evidence="4">
    <location>
        <begin position="132"/>
        <end position="140"/>
    </location>
    <ligand>
        <name>ATP</name>
        <dbReference type="ChEBI" id="CHEBI:30616"/>
    </ligand>
</feature>
<dbReference type="GO" id="GO:0009396">
    <property type="term" value="P:folic acid-containing compound biosynthetic process"/>
    <property type="evidence" value="ECO:0007669"/>
    <property type="project" value="TreeGrafter"/>
</dbReference>
<dbReference type="EC" id="6.3.3.2" evidence="5"/>
<dbReference type="PANTHER" id="PTHR23407:SF1">
    <property type="entry name" value="5-FORMYLTETRAHYDROFOLATE CYCLO-LIGASE"/>
    <property type="match status" value="1"/>
</dbReference>
<organism evidence="6 7">
    <name type="scientific">Candidatus Scybalenecus merdavium</name>
    <dbReference type="NCBI Taxonomy" id="2840939"/>
    <lineage>
        <taxon>Bacteria</taxon>
        <taxon>Bacillati</taxon>
        <taxon>Bacillota</taxon>
        <taxon>Clostridia</taxon>
        <taxon>Eubacteriales</taxon>
        <taxon>Oscillospiraceae</taxon>
        <taxon>Oscillospiraceae incertae sedis</taxon>
        <taxon>Candidatus Scybalenecus</taxon>
    </lineage>
</organism>
<gene>
    <name evidence="6" type="ORF">IAD23_04195</name>
</gene>
<keyword evidence="5" id="KW-0460">Magnesium</keyword>
<evidence type="ECO:0000256" key="4">
    <source>
        <dbReference type="PIRSR" id="PIRSR006806-1"/>
    </source>
</evidence>
<dbReference type="Proteomes" id="UP000824125">
    <property type="component" value="Unassembled WGS sequence"/>
</dbReference>
<keyword evidence="3 4" id="KW-0067">ATP-binding</keyword>
<dbReference type="InterPro" id="IPR037171">
    <property type="entry name" value="NagB/RpiA_transferase-like"/>
</dbReference>
<dbReference type="SUPFAM" id="SSF100950">
    <property type="entry name" value="NagB/RpiA/CoA transferase-like"/>
    <property type="match status" value="1"/>
</dbReference>
<reference evidence="6" key="2">
    <citation type="journal article" date="2021" name="PeerJ">
        <title>Extensive microbial diversity within the chicken gut microbiome revealed by metagenomics and culture.</title>
        <authorList>
            <person name="Gilroy R."/>
            <person name="Ravi A."/>
            <person name="Getino M."/>
            <person name="Pursley I."/>
            <person name="Horton D.L."/>
            <person name="Alikhan N.F."/>
            <person name="Baker D."/>
            <person name="Gharbi K."/>
            <person name="Hall N."/>
            <person name="Watson M."/>
            <person name="Adriaenssens E.M."/>
            <person name="Foster-Nyarko E."/>
            <person name="Jarju S."/>
            <person name="Secka A."/>
            <person name="Antonio M."/>
            <person name="Oren A."/>
            <person name="Chaudhuri R.R."/>
            <person name="La Ragione R."/>
            <person name="Hildebrand F."/>
            <person name="Pallen M.J."/>
        </authorList>
    </citation>
    <scope>NUCLEOTIDE SEQUENCE</scope>
    <source>
        <strain evidence="6">CHK176-6737</strain>
    </source>
</reference>
<accession>A0A9D1SNQ3</accession>
<dbReference type="PIRSF" id="PIRSF006806">
    <property type="entry name" value="FTHF_cligase"/>
    <property type="match status" value="1"/>
</dbReference>